<organism evidence="1 2">
    <name type="scientific">Dreissena polymorpha</name>
    <name type="common">Zebra mussel</name>
    <name type="synonym">Mytilus polymorpha</name>
    <dbReference type="NCBI Taxonomy" id="45954"/>
    <lineage>
        <taxon>Eukaryota</taxon>
        <taxon>Metazoa</taxon>
        <taxon>Spiralia</taxon>
        <taxon>Lophotrochozoa</taxon>
        <taxon>Mollusca</taxon>
        <taxon>Bivalvia</taxon>
        <taxon>Autobranchia</taxon>
        <taxon>Heteroconchia</taxon>
        <taxon>Euheterodonta</taxon>
        <taxon>Imparidentia</taxon>
        <taxon>Neoheterodontei</taxon>
        <taxon>Myida</taxon>
        <taxon>Dreissenoidea</taxon>
        <taxon>Dreissenidae</taxon>
        <taxon>Dreissena</taxon>
    </lineage>
</organism>
<gene>
    <name evidence="1" type="ORF">DPMN_148148</name>
</gene>
<dbReference type="AlphaFoldDB" id="A0A9D4FB64"/>
<reference evidence="1" key="2">
    <citation type="submission" date="2020-11" db="EMBL/GenBank/DDBJ databases">
        <authorList>
            <person name="McCartney M.A."/>
            <person name="Auch B."/>
            <person name="Kono T."/>
            <person name="Mallez S."/>
            <person name="Becker A."/>
            <person name="Gohl D.M."/>
            <person name="Silverstein K.A.T."/>
            <person name="Koren S."/>
            <person name="Bechman K.B."/>
            <person name="Herman A."/>
            <person name="Abrahante J.E."/>
            <person name="Garbe J."/>
        </authorList>
    </citation>
    <scope>NUCLEOTIDE SEQUENCE</scope>
    <source>
        <strain evidence="1">Duluth1</strain>
        <tissue evidence="1">Whole animal</tissue>
    </source>
</reference>
<dbReference type="Proteomes" id="UP000828390">
    <property type="component" value="Unassembled WGS sequence"/>
</dbReference>
<sequence length="63" mass="7454">MLLERQEVVRFGEACLDHYCPMVGANHRLRRVFRYLEKINAKVLHFRGSYLISRRPTCAPFTS</sequence>
<accession>A0A9D4FB64</accession>
<dbReference type="EMBL" id="JAIWYP010000007">
    <property type="protein sequence ID" value="KAH3794611.1"/>
    <property type="molecule type" value="Genomic_DNA"/>
</dbReference>
<keyword evidence="2" id="KW-1185">Reference proteome</keyword>
<evidence type="ECO:0000313" key="1">
    <source>
        <dbReference type="EMBL" id="KAH3794611.1"/>
    </source>
</evidence>
<reference evidence="1" key="1">
    <citation type="journal article" date="2019" name="bioRxiv">
        <title>The Genome of the Zebra Mussel, Dreissena polymorpha: A Resource for Invasive Species Research.</title>
        <authorList>
            <person name="McCartney M.A."/>
            <person name="Auch B."/>
            <person name="Kono T."/>
            <person name="Mallez S."/>
            <person name="Zhang Y."/>
            <person name="Obille A."/>
            <person name="Becker A."/>
            <person name="Abrahante J.E."/>
            <person name="Garbe J."/>
            <person name="Badalamenti J.P."/>
            <person name="Herman A."/>
            <person name="Mangelson H."/>
            <person name="Liachko I."/>
            <person name="Sullivan S."/>
            <person name="Sone E.D."/>
            <person name="Koren S."/>
            <person name="Silverstein K.A.T."/>
            <person name="Beckman K.B."/>
            <person name="Gohl D.M."/>
        </authorList>
    </citation>
    <scope>NUCLEOTIDE SEQUENCE</scope>
    <source>
        <strain evidence="1">Duluth1</strain>
        <tissue evidence="1">Whole animal</tissue>
    </source>
</reference>
<comment type="caution">
    <text evidence="1">The sequence shown here is derived from an EMBL/GenBank/DDBJ whole genome shotgun (WGS) entry which is preliminary data.</text>
</comment>
<proteinExistence type="predicted"/>
<protein>
    <submittedName>
        <fullName evidence="1">Uncharacterized protein</fullName>
    </submittedName>
</protein>
<name>A0A9D4FB64_DREPO</name>
<evidence type="ECO:0000313" key="2">
    <source>
        <dbReference type="Proteomes" id="UP000828390"/>
    </source>
</evidence>